<dbReference type="InterPro" id="IPR004617">
    <property type="entry name" value="ApaH"/>
</dbReference>
<evidence type="ECO:0000256" key="4">
    <source>
        <dbReference type="ARBA" id="ARBA00022801"/>
    </source>
</evidence>
<evidence type="ECO:0000256" key="8">
    <source>
        <dbReference type="ARBA" id="ARBA00049417"/>
    </source>
</evidence>
<dbReference type="Gene3D" id="3.60.21.10">
    <property type="match status" value="1"/>
</dbReference>
<evidence type="ECO:0000256" key="7">
    <source>
        <dbReference type="ARBA" id="ARBA00033210"/>
    </source>
</evidence>
<evidence type="ECO:0000256" key="1">
    <source>
        <dbReference type="ARBA" id="ARBA00003413"/>
    </source>
</evidence>
<protein>
    <recommendedName>
        <fullName evidence="3">bis(5'-nucleosyl)-tetraphosphatase (symmetrical)</fullName>
        <ecNumber evidence="3">3.6.1.41</ecNumber>
    </recommendedName>
    <alternativeName>
        <fullName evidence="6">Ap4A hydrolase</fullName>
    </alternativeName>
    <alternativeName>
        <fullName evidence="5">Diadenosine 5',5'''-P1,P4-tetraphosphate pyrophosphohydrolase</fullName>
    </alternativeName>
    <alternativeName>
        <fullName evidence="7">Diadenosine tetraphosphatase</fullName>
    </alternativeName>
</protein>
<evidence type="ECO:0000313" key="11">
    <source>
        <dbReference type="Proteomes" id="UP000032352"/>
    </source>
</evidence>
<keyword evidence="4 10" id="KW-0378">Hydrolase</keyword>
<evidence type="ECO:0000313" key="10">
    <source>
        <dbReference type="EMBL" id="WDE04899.1"/>
    </source>
</evidence>
<feature type="domain" description="Calcineurin-like phosphoesterase" evidence="9">
    <location>
        <begin position="1"/>
        <end position="166"/>
    </location>
</feature>
<evidence type="ECO:0000259" key="9">
    <source>
        <dbReference type="Pfam" id="PF00149"/>
    </source>
</evidence>
<dbReference type="PIRSF" id="PIRSF000903">
    <property type="entry name" value="B5n-ttraPtase_sm"/>
    <property type="match status" value="1"/>
</dbReference>
<dbReference type="RefSeq" id="WP_044841228.1">
    <property type="nucleotide sequence ID" value="NZ_CP059733.1"/>
</dbReference>
<dbReference type="CDD" id="cd07422">
    <property type="entry name" value="MPP_ApaH"/>
    <property type="match status" value="1"/>
</dbReference>
<dbReference type="EC" id="3.6.1.41" evidence="3"/>
<dbReference type="NCBIfam" id="NF001204">
    <property type="entry name" value="PRK00166.1"/>
    <property type="match status" value="1"/>
</dbReference>
<comment type="catalytic activity">
    <reaction evidence="8">
        <text>P(1),P(4)-bis(5'-adenosyl) tetraphosphate + H2O = 2 ADP + 2 H(+)</text>
        <dbReference type="Rhea" id="RHEA:24252"/>
        <dbReference type="ChEBI" id="CHEBI:15377"/>
        <dbReference type="ChEBI" id="CHEBI:15378"/>
        <dbReference type="ChEBI" id="CHEBI:58141"/>
        <dbReference type="ChEBI" id="CHEBI:456216"/>
        <dbReference type="EC" id="3.6.1.41"/>
    </reaction>
</comment>
<accession>A0AAE9Z2L0</accession>
<dbReference type="PANTHER" id="PTHR40942">
    <property type="match status" value="1"/>
</dbReference>
<sequence length="273" mass="30942">MAIYLVGDIQGCLQELKALLEQAEFLPEQDQLYLAGDIVARGPQSLETLRFLISLGDSAKMVLGNHDLHLLAVAAGIKKANPIDQLEQILQAPDLEALVSWLAQQPLLRQLPGEETYISHAGLSPQWSIEDAVRQAASASEKLTGPDRDHWLQEMYGNSPSNWLQAGTETEKFRYTINAFTRMRYCRKDLSLEFGCKETPQHAPKDIFPWYEVNTNLDSVNWVFGHWASLMGQCPHSNLYALDTGCVWGNHLTLLRWHDKQLFIEQSHTRICE</sequence>
<dbReference type="InterPro" id="IPR029052">
    <property type="entry name" value="Metallo-depent_PP-like"/>
</dbReference>
<comment type="function">
    <text evidence="1">Hydrolyzes diadenosine 5',5'''-P1,P4-tetraphosphate to yield ADP.</text>
</comment>
<comment type="similarity">
    <text evidence="2">Belongs to the Ap4A hydrolase family.</text>
</comment>
<name>A0AAE9Z2L0_9GAMM</name>
<evidence type="ECO:0000256" key="5">
    <source>
        <dbReference type="ARBA" id="ARBA00031248"/>
    </source>
</evidence>
<organism evidence="10 11">
    <name type="scientific">Thalassomonas viridans</name>
    <dbReference type="NCBI Taxonomy" id="137584"/>
    <lineage>
        <taxon>Bacteria</taxon>
        <taxon>Pseudomonadati</taxon>
        <taxon>Pseudomonadota</taxon>
        <taxon>Gammaproteobacteria</taxon>
        <taxon>Alteromonadales</taxon>
        <taxon>Colwelliaceae</taxon>
        <taxon>Thalassomonas</taxon>
    </lineage>
</organism>
<dbReference type="KEGG" id="tvd:SG34_026940"/>
<evidence type="ECO:0000256" key="3">
    <source>
        <dbReference type="ARBA" id="ARBA00012506"/>
    </source>
</evidence>
<evidence type="ECO:0000256" key="2">
    <source>
        <dbReference type="ARBA" id="ARBA00005419"/>
    </source>
</evidence>
<dbReference type="SUPFAM" id="SSF56300">
    <property type="entry name" value="Metallo-dependent phosphatases"/>
    <property type="match status" value="1"/>
</dbReference>
<evidence type="ECO:0000256" key="6">
    <source>
        <dbReference type="ARBA" id="ARBA00032248"/>
    </source>
</evidence>
<dbReference type="PANTHER" id="PTHR40942:SF4">
    <property type="entry name" value="CYTOCHROME C5"/>
    <property type="match status" value="1"/>
</dbReference>
<dbReference type="NCBIfam" id="TIGR00668">
    <property type="entry name" value="apaH"/>
    <property type="match status" value="1"/>
</dbReference>
<reference evidence="10 11" key="1">
    <citation type="journal article" date="2015" name="Genome Announc.">
        <title>Draft Genome Sequences of Marine Isolates of Thalassomonas viridans and Thalassomonas actiniarum.</title>
        <authorList>
            <person name="Olonade I."/>
            <person name="van Zyl L.J."/>
            <person name="Trindade M."/>
        </authorList>
    </citation>
    <scope>NUCLEOTIDE SEQUENCE [LARGE SCALE GENOMIC DNA]</scope>
    <source>
        <strain evidence="10 11">XOM25</strain>
    </source>
</reference>
<gene>
    <name evidence="10" type="ORF">SG34_026940</name>
</gene>
<dbReference type="AlphaFoldDB" id="A0AAE9Z2L0"/>
<reference evidence="10 11" key="2">
    <citation type="journal article" date="2022" name="Mar. Drugs">
        <title>Bioassay-Guided Fractionation Leads to the Detection of Cholic Acid Generated by the Rare Thalassomonas sp.</title>
        <authorList>
            <person name="Pheiffer F."/>
            <person name="Schneider Y.K."/>
            <person name="Hansen E.H."/>
            <person name="Andersen J.H."/>
            <person name="Isaksson J."/>
            <person name="Busche T."/>
            <person name="R C."/>
            <person name="Kalinowski J."/>
            <person name="Zyl L.V."/>
            <person name="Trindade M."/>
        </authorList>
    </citation>
    <scope>NUCLEOTIDE SEQUENCE [LARGE SCALE GENOMIC DNA]</scope>
    <source>
        <strain evidence="10 11">XOM25</strain>
    </source>
</reference>
<keyword evidence="11" id="KW-1185">Reference proteome</keyword>
<dbReference type="InterPro" id="IPR004843">
    <property type="entry name" value="Calcineurin-like_PHP"/>
</dbReference>
<dbReference type="EMBL" id="CP059733">
    <property type="protein sequence ID" value="WDE04899.1"/>
    <property type="molecule type" value="Genomic_DNA"/>
</dbReference>
<dbReference type="GO" id="GO:0008803">
    <property type="term" value="F:bis(5'-nucleosyl)-tetraphosphatase (symmetrical) activity"/>
    <property type="evidence" value="ECO:0007669"/>
    <property type="project" value="UniProtKB-EC"/>
</dbReference>
<dbReference type="Pfam" id="PF00149">
    <property type="entry name" value="Metallophos"/>
    <property type="match status" value="1"/>
</dbReference>
<dbReference type="Proteomes" id="UP000032352">
    <property type="component" value="Chromosome"/>
</dbReference>
<proteinExistence type="inferred from homology"/>